<dbReference type="RefSeq" id="WP_162218428.1">
    <property type="nucleotide sequence ID" value="NZ_JAAEHK010000009.1"/>
</dbReference>
<sequence>MNYEAWRATFQSSEQAAKAAFEDARKHHEMLLNTLTRCNELDANLQRIIEAATAEGPGPLTQVAIKEMPAVSLNELIECKQAEAVNEFAKEVWEEIFKHYRNVKVFPLTMAKQWIENRAAGNECSECDGLGQIAKVTCPICDGRGKTRLRCTGGGQ</sequence>
<evidence type="ECO:0000313" key="2">
    <source>
        <dbReference type="Proteomes" id="UP000480312"/>
    </source>
</evidence>
<gene>
    <name evidence="1" type="ORF">GPL32_08440</name>
</gene>
<protein>
    <submittedName>
        <fullName evidence="1">Uncharacterized protein</fullName>
    </submittedName>
</protein>
<dbReference type="OrthoDB" id="7058922at2"/>
<dbReference type="Proteomes" id="UP000480312">
    <property type="component" value="Unassembled WGS sequence"/>
</dbReference>
<comment type="caution">
    <text evidence="1">The sequence shown here is derived from an EMBL/GenBank/DDBJ whole genome shotgun (WGS) entry which is preliminary data.</text>
</comment>
<dbReference type="EMBL" id="JAAEHK010000009">
    <property type="protein sequence ID" value="NDL70538.1"/>
    <property type="molecule type" value="Genomic_DNA"/>
</dbReference>
<name>A0A7C9JWP7_9GAMM</name>
<dbReference type="AlphaFoldDB" id="A0A7C9JWP7"/>
<accession>A0A7C9JWP7</accession>
<proteinExistence type="predicted"/>
<organism evidence="1 2">
    <name type="scientific">Vreelandella alkaliphila</name>
    <dbReference type="NCBI Taxonomy" id="272774"/>
    <lineage>
        <taxon>Bacteria</taxon>
        <taxon>Pseudomonadati</taxon>
        <taxon>Pseudomonadota</taxon>
        <taxon>Gammaproteobacteria</taxon>
        <taxon>Oceanospirillales</taxon>
        <taxon>Halomonadaceae</taxon>
        <taxon>Vreelandella</taxon>
    </lineage>
</organism>
<evidence type="ECO:0000313" key="1">
    <source>
        <dbReference type="EMBL" id="NDL70538.1"/>
    </source>
</evidence>
<reference evidence="1 2" key="1">
    <citation type="submission" date="2020-01" db="EMBL/GenBank/DDBJ databases">
        <title>Whole genome sequencing of Halomonas alkaliphila strain LS44.</title>
        <authorList>
            <person name="Kumar S."/>
            <person name="Paul D."/>
            <person name="Shouche Y."/>
            <person name="Suryavanshi M.V."/>
        </authorList>
    </citation>
    <scope>NUCLEOTIDE SEQUENCE [LARGE SCALE GENOMIC DNA]</scope>
    <source>
        <strain evidence="1 2">LS44</strain>
    </source>
</reference>